<dbReference type="Proteomes" id="UP000253307">
    <property type="component" value="Unassembled WGS sequence"/>
</dbReference>
<dbReference type="Pfam" id="PF01145">
    <property type="entry name" value="Band_7"/>
    <property type="match status" value="1"/>
</dbReference>
<evidence type="ECO:0000259" key="8">
    <source>
        <dbReference type="SMART" id="SM00244"/>
    </source>
</evidence>
<keyword evidence="3" id="KW-0812">Transmembrane</keyword>
<organism evidence="9 10">
    <name type="scientific">SAR86 cluster bacterium</name>
    <dbReference type="NCBI Taxonomy" id="2030880"/>
    <lineage>
        <taxon>Bacteria</taxon>
        <taxon>Pseudomonadati</taxon>
        <taxon>Pseudomonadota</taxon>
        <taxon>Gammaproteobacteria</taxon>
        <taxon>SAR86 cluster</taxon>
    </lineage>
</organism>
<dbReference type="PIRSF" id="PIRSF005651">
    <property type="entry name" value="HflC"/>
    <property type="match status" value="1"/>
</dbReference>
<evidence type="ECO:0000256" key="6">
    <source>
        <dbReference type="PIRNR" id="PIRNR005651"/>
    </source>
</evidence>
<dbReference type="GO" id="GO:0006508">
    <property type="term" value="P:proteolysis"/>
    <property type="evidence" value="ECO:0007669"/>
    <property type="project" value="UniProtKB-KW"/>
</dbReference>
<keyword evidence="9" id="KW-0645">Protease</keyword>
<dbReference type="Gene3D" id="3.30.479.30">
    <property type="entry name" value="Band 7 domain"/>
    <property type="match status" value="1"/>
</dbReference>
<reference evidence="9 10" key="1">
    <citation type="journal article" date="2018" name="Microbiome">
        <title>Fine metagenomic profile of the Mediterranean stratified and mixed water columns revealed by assembly and recruitment.</title>
        <authorList>
            <person name="Haro-Moreno J.M."/>
            <person name="Lopez-Perez M."/>
            <person name="De La Torre J.R."/>
            <person name="Picazo A."/>
            <person name="Camacho A."/>
            <person name="Rodriguez-Valera F."/>
        </authorList>
    </citation>
    <scope>NUCLEOTIDE SEQUENCE [LARGE SCALE GENOMIC DNA]</scope>
    <source>
        <strain evidence="9">MED-G82</strain>
    </source>
</reference>
<dbReference type="CDD" id="cd03405">
    <property type="entry name" value="SPFH_HflC"/>
    <property type="match status" value="1"/>
</dbReference>
<evidence type="ECO:0000313" key="10">
    <source>
        <dbReference type="Proteomes" id="UP000253307"/>
    </source>
</evidence>
<protein>
    <recommendedName>
        <fullName evidence="6">Protein HflC</fullName>
    </recommendedName>
</protein>
<evidence type="ECO:0000313" key="9">
    <source>
        <dbReference type="EMBL" id="RCL41882.1"/>
    </source>
</evidence>
<dbReference type="NCBIfam" id="TIGR01932">
    <property type="entry name" value="hflC"/>
    <property type="match status" value="1"/>
</dbReference>
<keyword evidence="5" id="KW-0472">Membrane</keyword>
<evidence type="ECO:0000256" key="5">
    <source>
        <dbReference type="ARBA" id="ARBA00023136"/>
    </source>
</evidence>
<accession>A0A368BYJ2</accession>
<feature type="domain" description="Band 7" evidence="8">
    <location>
        <begin position="20"/>
        <end position="183"/>
    </location>
</feature>
<evidence type="ECO:0000256" key="2">
    <source>
        <dbReference type="ARBA" id="ARBA00007862"/>
    </source>
</evidence>
<sequence length="291" mass="33089">MNRSNLILILSALIIAIIANSIYIVNEKEKALVTQFGEVIKPDVEVGIHFKVPLIQSVRKFDARLQSLDEEPNRILTVESKYLLVDSFVKYKIVDVLTFYKATTGSFLTLNNLLGQRTEFELKNQFGQRTVTELVSGERDEMMTSMTNNLGASVADLGIEIIDFRVKRIDLPSELSSSVFERMRTERNRLAEELRSEGKELSNEIRSKADKQKVIILSEAYKQAEQIRGEGDAKAAAIYANAFSKDPEFYEFTRSIKGYTSTFQNKADVLLIDPKSDYFKYLNKSDGKQKP</sequence>
<dbReference type="PANTHER" id="PTHR42911:SF1">
    <property type="entry name" value="MODULATOR OF FTSH PROTEASE HFLC"/>
    <property type="match status" value="1"/>
</dbReference>
<dbReference type="GO" id="GO:0008233">
    <property type="term" value="F:peptidase activity"/>
    <property type="evidence" value="ECO:0007669"/>
    <property type="project" value="UniProtKB-KW"/>
</dbReference>
<proteinExistence type="inferred from homology"/>
<evidence type="ECO:0000256" key="3">
    <source>
        <dbReference type="ARBA" id="ARBA00022692"/>
    </source>
</evidence>
<feature type="coiled-coil region" evidence="7">
    <location>
        <begin position="180"/>
        <end position="211"/>
    </location>
</feature>
<dbReference type="PANTHER" id="PTHR42911">
    <property type="entry name" value="MODULATOR OF FTSH PROTEASE HFLC"/>
    <property type="match status" value="1"/>
</dbReference>
<comment type="similarity">
    <text evidence="2 6">Belongs to the band 7/mec-2 family. HflC subfamily.</text>
</comment>
<dbReference type="EMBL" id="QOPE01000010">
    <property type="protein sequence ID" value="RCL41882.1"/>
    <property type="molecule type" value="Genomic_DNA"/>
</dbReference>
<name>A0A368BYJ2_9GAMM</name>
<comment type="caution">
    <text evidence="9">The sequence shown here is derived from an EMBL/GenBank/DDBJ whole genome shotgun (WGS) entry which is preliminary data.</text>
</comment>
<dbReference type="InterPro" id="IPR001107">
    <property type="entry name" value="Band_7"/>
</dbReference>
<evidence type="ECO:0000256" key="4">
    <source>
        <dbReference type="ARBA" id="ARBA00022989"/>
    </source>
</evidence>
<evidence type="ECO:0000256" key="7">
    <source>
        <dbReference type="SAM" id="Coils"/>
    </source>
</evidence>
<keyword evidence="4" id="KW-1133">Transmembrane helix</keyword>
<keyword evidence="9" id="KW-0378">Hydrolase</keyword>
<evidence type="ECO:0000256" key="1">
    <source>
        <dbReference type="ARBA" id="ARBA00004167"/>
    </source>
</evidence>
<dbReference type="SMART" id="SM00244">
    <property type="entry name" value="PHB"/>
    <property type="match status" value="1"/>
</dbReference>
<dbReference type="InterPro" id="IPR010200">
    <property type="entry name" value="HflC"/>
</dbReference>
<comment type="subcellular location">
    <subcellularLocation>
        <location evidence="1">Membrane</location>
        <topology evidence="1">Single-pass membrane protein</topology>
    </subcellularLocation>
</comment>
<keyword evidence="7" id="KW-0175">Coiled coil</keyword>
<dbReference type="GO" id="GO:0016020">
    <property type="term" value="C:membrane"/>
    <property type="evidence" value="ECO:0007669"/>
    <property type="project" value="UniProtKB-SubCell"/>
</dbReference>
<comment type="function">
    <text evidence="6">HflC and HflK could regulate a protease.</text>
</comment>
<dbReference type="SUPFAM" id="SSF117892">
    <property type="entry name" value="Band 7/SPFH domain"/>
    <property type="match status" value="1"/>
</dbReference>
<dbReference type="InterPro" id="IPR036013">
    <property type="entry name" value="Band_7/SPFH_dom_sf"/>
</dbReference>
<dbReference type="AlphaFoldDB" id="A0A368BYJ2"/>
<gene>
    <name evidence="9" type="primary">hflC</name>
    <name evidence="9" type="ORF">DBW96_01955</name>
</gene>